<keyword evidence="18" id="KW-1185">Reference proteome</keyword>
<dbReference type="FunFam" id="3.30.470.30:FF:000001">
    <property type="entry name" value="DNA ligase"/>
    <property type="match status" value="1"/>
</dbReference>
<dbReference type="InterPro" id="IPR001679">
    <property type="entry name" value="DNA_ligase"/>
</dbReference>
<dbReference type="PROSITE" id="PS01055">
    <property type="entry name" value="DNA_LIGASE_N1"/>
    <property type="match status" value="1"/>
</dbReference>
<keyword evidence="11 15" id="KW-0234">DNA repair</keyword>
<feature type="binding site" evidence="15">
    <location>
        <begin position="48"/>
        <end position="52"/>
    </location>
    <ligand>
        <name>NAD(+)</name>
        <dbReference type="ChEBI" id="CHEBI:57540"/>
    </ligand>
</feature>
<dbReference type="SUPFAM" id="SSF47781">
    <property type="entry name" value="RuvA domain 2-like"/>
    <property type="match status" value="1"/>
</dbReference>
<feature type="binding site" evidence="15">
    <location>
        <position position="423"/>
    </location>
    <ligand>
        <name>Zn(2+)</name>
        <dbReference type="ChEBI" id="CHEBI:29105"/>
    </ligand>
</feature>
<dbReference type="CDD" id="cd00114">
    <property type="entry name" value="LIGANc"/>
    <property type="match status" value="1"/>
</dbReference>
<evidence type="ECO:0000256" key="7">
    <source>
        <dbReference type="ARBA" id="ARBA00022763"/>
    </source>
</evidence>
<evidence type="ECO:0000256" key="4">
    <source>
        <dbReference type="ARBA" id="ARBA00022598"/>
    </source>
</evidence>
<dbReference type="FunFam" id="1.10.287.610:FF:000002">
    <property type="entry name" value="DNA ligase"/>
    <property type="match status" value="1"/>
</dbReference>
<dbReference type="Gene3D" id="1.10.150.20">
    <property type="entry name" value="5' to 3' exonuclease, C-terminal subdomain"/>
    <property type="match status" value="2"/>
</dbReference>
<dbReference type="NCBIfam" id="NF005932">
    <property type="entry name" value="PRK07956.1"/>
    <property type="match status" value="1"/>
</dbReference>
<evidence type="ECO:0000256" key="10">
    <source>
        <dbReference type="ARBA" id="ARBA00023027"/>
    </source>
</evidence>
<protein>
    <recommendedName>
        <fullName evidence="3 15">DNA ligase</fullName>
        <ecNumber evidence="2 15">6.5.1.2</ecNumber>
    </recommendedName>
    <alternativeName>
        <fullName evidence="15">Polydeoxyribonucleotide synthase [NAD(+)]</fullName>
    </alternativeName>
</protein>
<dbReference type="SMART" id="SM00292">
    <property type="entry name" value="BRCT"/>
    <property type="match status" value="1"/>
</dbReference>
<dbReference type="Gene3D" id="3.40.50.10190">
    <property type="entry name" value="BRCT domain"/>
    <property type="match status" value="1"/>
</dbReference>
<keyword evidence="12 15" id="KW-0464">Manganese</keyword>
<keyword evidence="6 15" id="KW-0479">Metal-binding</keyword>
<dbReference type="GO" id="GO:0046872">
    <property type="term" value="F:metal ion binding"/>
    <property type="evidence" value="ECO:0007669"/>
    <property type="project" value="UniProtKB-KW"/>
</dbReference>
<dbReference type="OrthoDB" id="9759736at2"/>
<keyword evidence="8 15" id="KW-0862">Zinc</keyword>
<evidence type="ECO:0000256" key="6">
    <source>
        <dbReference type="ARBA" id="ARBA00022723"/>
    </source>
</evidence>
<dbReference type="GO" id="GO:0006281">
    <property type="term" value="P:DNA repair"/>
    <property type="evidence" value="ECO:0007669"/>
    <property type="project" value="UniProtKB-KW"/>
</dbReference>
<keyword evidence="9 15" id="KW-0460">Magnesium</keyword>
<feature type="binding site" evidence="15">
    <location>
        <position position="188"/>
    </location>
    <ligand>
        <name>NAD(+)</name>
        <dbReference type="ChEBI" id="CHEBI:57540"/>
    </ligand>
</feature>
<dbReference type="PROSITE" id="PS50172">
    <property type="entry name" value="BRCT"/>
    <property type="match status" value="1"/>
</dbReference>
<comment type="cofactor">
    <cofactor evidence="15">
        <name>Mg(2+)</name>
        <dbReference type="ChEBI" id="CHEBI:18420"/>
    </cofactor>
    <cofactor evidence="15">
        <name>Mn(2+)</name>
        <dbReference type="ChEBI" id="CHEBI:29035"/>
    </cofactor>
</comment>
<dbReference type="EC" id="6.5.1.2" evidence="2 15"/>
<evidence type="ECO:0000256" key="15">
    <source>
        <dbReference type="HAMAP-Rule" id="MF_01588"/>
    </source>
</evidence>
<dbReference type="AlphaFoldDB" id="A0A510HLE7"/>
<dbReference type="FunFam" id="1.10.150.20:FF:000007">
    <property type="entry name" value="DNA ligase"/>
    <property type="match status" value="1"/>
</dbReference>
<dbReference type="PANTHER" id="PTHR23389">
    <property type="entry name" value="CHROMOSOME TRANSMISSION FIDELITY FACTOR 18"/>
    <property type="match status" value="1"/>
</dbReference>
<evidence type="ECO:0000256" key="3">
    <source>
        <dbReference type="ARBA" id="ARBA00013308"/>
    </source>
</evidence>
<evidence type="ECO:0000256" key="11">
    <source>
        <dbReference type="ARBA" id="ARBA00023204"/>
    </source>
</evidence>
<dbReference type="InterPro" id="IPR041663">
    <property type="entry name" value="DisA/LigA_HHH"/>
</dbReference>
<keyword evidence="7 15" id="KW-0227">DNA damage</keyword>
<sequence>MGAPDLPRIIPPVAEKLAEVRRRVEELREQIRYHNRKYYVEDAPEISDAEYDALYRELEELEARHPELVTPDSPTRRVGGEPLEEFEEVRHAVPMLSLQNARRIEELREWDARVRRMLGPEERPRYVTELKIDGLAVSLRYENGRFVRGATRGNGFVGEDVTRQLRTIRSIPDRLEDDPPEVLEPRGEVYMKLKDFEEFNRRRRERGERTFANPRNLAAGSVRQLDPKVTAGRPLTIYLYGVGEGYENFGSHSEALAALKRYGLRVNPHTVHEDIGSVIEECERWAKKRETLDFQVDGVVVKVDSREQQERLGAVQKAPRWAIAYKFEPLAGRTKLKEIVVTVGRTGALTPQAVLEPVSVGGVTISRATLHNEDYIREKGILVGDEVVVERAGDVIPQVVRPIPEARDGDEREFRMPERCPVCGERVFRPEGEAITRCVNVRCPAQALEHIIHWASRGAMDIEGLGEKLARRLFELGLIKDVADIYELRAEQLVPLEGFGEKSAQNLIRAIERSKERPFDRVLFGLGIRHVGSATAELIAERFSGEELLSGVSVEELTEIEGVGEVVARAVVEYFSLEENRKLVRRLMEHGLDFGEVRRRKPEEGPLSGRRLVITGTLSRPRGEISGEIESAGGTVTSSVSRNTDYLVAGENPGSKLARARELGIPVLDEDGLRRLLAGEEPG</sequence>
<dbReference type="GO" id="GO:0005829">
    <property type="term" value="C:cytosol"/>
    <property type="evidence" value="ECO:0007669"/>
    <property type="project" value="TreeGrafter"/>
</dbReference>
<dbReference type="SUPFAM" id="SSF52113">
    <property type="entry name" value="BRCT domain"/>
    <property type="match status" value="1"/>
</dbReference>
<gene>
    <name evidence="15 17" type="primary">ligA</name>
    <name evidence="17" type="ORF">RxyAA322_27150</name>
</gene>
<feature type="domain" description="BRCT" evidence="16">
    <location>
        <begin position="602"/>
        <end position="683"/>
    </location>
</feature>
<feature type="binding site" evidence="15">
    <location>
        <position position="129"/>
    </location>
    <ligand>
        <name>NAD(+)</name>
        <dbReference type="ChEBI" id="CHEBI:57540"/>
    </ligand>
</feature>
<dbReference type="InterPro" id="IPR001357">
    <property type="entry name" value="BRCT_dom"/>
</dbReference>
<reference evidence="17" key="1">
    <citation type="journal article" date="2019" name="Microbiol. Resour. Announc.">
        <title>Complete Genome Sequence of Rubrobacter xylanophilus Strain AA3-22, Isolated from Arima Onsen in Japan.</title>
        <authorList>
            <person name="Tomariguchi N."/>
            <person name="Miyazaki K."/>
        </authorList>
    </citation>
    <scope>NUCLEOTIDE SEQUENCE [LARGE SCALE GENOMIC DNA]</scope>
    <source>
        <strain evidence="17">AA3-22</strain>
    </source>
</reference>
<dbReference type="CDD" id="cd17748">
    <property type="entry name" value="BRCT_DNA_ligase_like"/>
    <property type="match status" value="1"/>
</dbReference>
<feature type="active site" description="N6-AMP-lysine intermediate" evidence="15">
    <location>
        <position position="131"/>
    </location>
</feature>
<dbReference type="GO" id="GO:0003911">
    <property type="term" value="F:DNA ligase (NAD+) activity"/>
    <property type="evidence" value="ECO:0007669"/>
    <property type="project" value="UniProtKB-UniRule"/>
</dbReference>
<dbReference type="Pfam" id="PF14520">
    <property type="entry name" value="HHH_5"/>
    <property type="match status" value="1"/>
</dbReference>
<dbReference type="HAMAP" id="MF_01588">
    <property type="entry name" value="DNA_ligase_A"/>
    <property type="match status" value="1"/>
</dbReference>
<evidence type="ECO:0000256" key="8">
    <source>
        <dbReference type="ARBA" id="ARBA00022833"/>
    </source>
</evidence>
<dbReference type="Gene3D" id="2.40.50.140">
    <property type="entry name" value="Nucleic acid-binding proteins"/>
    <property type="match status" value="1"/>
</dbReference>
<dbReference type="Pfam" id="PF00533">
    <property type="entry name" value="BRCT"/>
    <property type="match status" value="1"/>
</dbReference>
<dbReference type="Gene3D" id="6.20.10.30">
    <property type="match status" value="1"/>
</dbReference>
<feature type="binding site" evidence="15">
    <location>
        <position position="443"/>
    </location>
    <ligand>
        <name>Zn(2+)</name>
        <dbReference type="ChEBI" id="CHEBI:29105"/>
    </ligand>
</feature>
<proteinExistence type="inferred from homology"/>
<comment type="function">
    <text evidence="1 15">DNA ligase that catalyzes the formation of phosphodiester linkages between 5'-phosphoryl and 3'-hydroxyl groups in double-stranded DNA using NAD as a coenzyme and as the energy source for the reaction. It is essential for DNA replication and repair of damaged DNA.</text>
</comment>
<evidence type="ECO:0000259" key="16">
    <source>
        <dbReference type="PROSITE" id="PS50172"/>
    </source>
</evidence>
<dbReference type="Pfam" id="PF12826">
    <property type="entry name" value="HHH_2"/>
    <property type="match status" value="1"/>
</dbReference>
<keyword evidence="5 15" id="KW-0235">DNA replication</keyword>
<dbReference type="EMBL" id="AP019791">
    <property type="protein sequence ID" value="BBL80861.1"/>
    <property type="molecule type" value="Genomic_DNA"/>
</dbReference>
<dbReference type="InterPro" id="IPR004149">
    <property type="entry name" value="Znf_DNAligase_C4"/>
</dbReference>
<dbReference type="GO" id="GO:0003677">
    <property type="term" value="F:DNA binding"/>
    <property type="evidence" value="ECO:0007669"/>
    <property type="project" value="InterPro"/>
</dbReference>
<accession>A0A510HLE7</accession>
<feature type="binding site" evidence="15">
    <location>
        <position position="438"/>
    </location>
    <ligand>
        <name>Zn(2+)</name>
        <dbReference type="ChEBI" id="CHEBI:29105"/>
    </ligand>
</feature>
<evidence type="ECO:0000256" key="1">
    <source>
        <dbReference type="ARBA" id="ARBA00004067"/>
    </source>
</evidence>
<dbReference type="SMART" id="SM00278">
    <property type="entry name" value="HhH1"/>
    <property type="match status" value="3"/>
</dbReference>
<evidence type="ECO:0000256" key="5">
    <source>
        <dbReference type="ARBA" id="ARBA00022705"/>
    </source>
</evidence>
<dbReference type="PANTHER" id="PTHR23389:SF9">
    <property type="entry name" value="DNA LIGASE"/>
    <property type="match status" value="1"/>
</dbReference>
<dbReference type="InterPro" id="IPR036420">
    <property type="entry name" value="BRCT_dom_sf"/>
</dbReference>
<dbReference type="FunFam" id="1.10.150.20:FF:000006">
    <property type="entry name" value="DNA ligase"/>
    <property type="match status" value="1"/>
</dbReference>
<dbReference type="Proteomes" id="UP000318065">
    <property type="component" value="Chromosome"/>
</dbReference>
<evidence type="ECO:0000313" key="17">
    <source>
        <dbReference type="EMBL" id="BBL80861.1"/>
    </source>
</evidence>
<dbReference type="FunFam" id="2.40.50.140:FF:000012">
    <property type="entry name" value="DNA ligase"/>
    <property type="match status" value="1"/>
</dbReference>
<organism evidence="17 18">
    <name type="scientific">Rubrobacter xylanophilus</name>
    <dbReference type="NCBI Taxonomy" id="49319"/>
    <lineage>
        <taxon>Bacteria</taxon>
        <taxon>Bacillati</taxon>
        <taxon>Actinomycetota</taxon>
        <taxon>Rubrobacteria</taxon>
        <taxon>Rubrobacterales</taxon>
        <taxon>Rubrobacteraceae</taxon>
        <taxon>Rubrobacter</taxon>
    </lineage>
</organism>
<dbReference type="Pfam" id="PF03119">
    <property type="entry name" value="DNA_ligase_ZBD"/>
    <property type="match status" value="1"/>
</dbReference>
<dbReference type="InterPro" id="IPR010994">
    <property type="entry name" value="RuvA_2-like"/>
</dbReference>
<keyword evidence="4 15" id="KW-0436">Ligase</keyword>
<evidence type="ECO:0000256" key="9">
    <source>
        <dbReference type="ARBA" id="ARBA00022842"/>
    </source>
</evidence>
<feature type="binding site" evidence="15">
    <location>
        <position position="326"/>
    </location>
    <ligand>
        <name>NAD(+)</name>
        <dbReference type="ChEBI" id="CHEBI:57540"/>
    </ligand>
</feature>
<dbReference type="SMART" id="SM00532">
    <property type="entry name" value="LIGANc"/>
    <property type="match status" value="1"/>
</dbReference>
<dbReference type="Gene3D" id="1.10.287.610">
    <property type="entry name" value="Helix hairpin bin"/>
    <property type="match status" value="1"/>
</dbReference>
<name>A0A510HLE7_9ACTN</name>
<dbReference type="InterPro" id="IPR013839">
    <property type="entry name" value="DNAligase_adenylation"/>
</dbReference>
<dbReference type="Pfam" id="PF03120">
    <property type="entry name" value="OB_DNA_ligase"/>
    <property type="match status" value="1"/>
</dbReference>
<evidence type="ECO:0000256" key="12">
    <source>
        <dbReference type="ARBA" id="ARBA00023211"/>
    </source>
</evidence>
<dbReference type="SUPFAM" id="SSF56091">
    <property type="entry name" value="DNA ligase/mRNA capping enzyme, catalytic domain"/>
    <property type="match status" value="1"/>
</dbReference>
<dbReference type="Pfam" id="PF01653">
    <property type="entry name" value="DNA_ligase_aden"/>
    <property type="match status" value="1"/>
</dbReference>
<dbReference type="InterPro" id="IPR003583">
    <property type="entry name" value="Hlx-hairpin-Hlx_DNA-bd_motif"/>
</dbReference>
<dbReference type="Gene3D" id="3.30.470.30">
    <property type="entry name" value="DNA ligase/mRNA capping enzyme"/>
    <property type="match status" value="1"/>
</dbReference>
<dbReference type="InterPro" id="IPR018239">
    <property type="entry name" value="DNA_ligase_AS"/>
</dbReference>
<dbReference type="NCBIfam" id="TIGR00575">
    <property type="entry name" value="dnlj"/>
    <property type="match status" value="1"/>
</dbReference>
<dbReference type="PIRSF" id="PIRSF001604">
    <property type="entry name" value="LigA"/>
    <property type="match status" value="1"/>
</dbReference>
<evidence type="ECO:0000256" key="13">
    <source>
        <dbReference type="ARBA" id="ARBA00034005"/>
    </source>
</evidence>
<comment type="similarity">
    <text evidence="14 15">Belongs to the NAD-dependent DNA ligase family. LigA subfamily.</text>
</comment>
<evidence type="ECO:0000313" key="18">
    <source>
        <dbReference type="Proteomes" id="UP000318065"/>
    </source>
</evidence>
<feature type="binding site" evidence="15">
    <location>
        <position position="302"/>
    </location>
    <ligand>
        <name>NAD(+)</name>
        <dbReference type="ChEBI" id="CHEBI:57540"/>
    </ligand>
</feature>
<feature type="binding site" evidence="15">
    <location>
        <position position="420"/>
    </location>
    <ligand>
        <name>Zn(2+)</name>
        <dbReference type="ChEBI" id="CHEBI:29105"/>
    </ligand>
</feature>
<dbReference type="SUPFAM" id="SSF50249">
    <property type="entry name" value="Nucleic acid-binding proteins"/>
    <property type="match status" value="1"/>
</dbReference>
<feature type="binding site" evidence="15">
    <location>
        <begin position="97"/>
        <end position="98"/>
    </location>
    <ligand>
        <name>NAD(+)</name>
        <dbReference type="ChEBI" id="CHEBI:57540"/>
    </ligand>
</feature>
<dbReference type="GO" id="GO:0006260">
    <property type="term" value="P:DNA replication"/>
    <property type="evidence" value="ECO:0007669"/>
    <property type="project" value="UniProtKB-KW"/>
</dbReference>
<keyword evidence="10 15" id="KW-0520">NAD</keyword>
<evidence type="ECO:0000256" key="2">
    <source>
        <dbReference type="ARBA" id="ARBA00012722"/>
    </source>
</evidence>
<dbReference type="InterPro" id="IPR013840">
    <property type="entry name" value="DNAligase_N"/>
</dbReference>
<comment type="catalytic activity">
    <reaction evidence="13 15">
        <text>NAD(+) + (deoxyribonucleotide)n-3'-hydroxyl + 5'-phospho-(deoxyribonucleotide)m = (deoxyribonucleotide)n+m + AMP + beta-nicotinamide D-nucleotide.</text>
        <dbReference type="EC" id="6.5.1.2"/>
    </reaction>
</comment>
<dbReference type="InterPro" id="IPR012340">
    <property type="entry name" value="NA-bd_OB-fold"/>
</dbReference>
<dbReference type="InterPro" id="IPR004150">
    <property type="entry name" value="NAD_DNA_ligase_OB"/>
</dbReference>
<evidence type="ECO:0000256" key="14">
    <source>
        <dbReference type="ARBA" id="ARBA00060881"/>
    </source>
</evidence>
<feature type="binding site" evidence="15">
    <location>
        <position position="152"/>
    </location>
    <ligand>
        <name>NAD(+)</name>
        <dbReference type="ChEBI" id="CHEBI:57540"/>
    </ligand>
</feature>